<feature type="compositionally biased region" description="Polar residues" evidence="1">
    <location>
        <begin position="328"/>
        <end position="340"/>
    </location>
</feature>
<protein>
    <recommendedName>
        <fullName evidence="2">Cyclic nucleotide-binding domain-containing protein</fullName>
    </recommendedName>
</protein>
<reference evidence="4" key="1">
    <citation type="journal article" date="2019" name="Int. J. Syst. Evol. Microbiol.">
        <title>The Global Catalogue of Microorganisms (GCM) 10K type strain sequencing project: providing services to taxonomists for standard genome sequencing and annotation.</title>
        <authorList>
            <consortium name="The Broad Institute Genomics Platform"/>
            <consortium name="The Broad Institute Genome Sequencing Center for Infectious Disease"/>
            <person name="Wu L."/>
            <person name="Ma J."/>
        </authorList>
    </citation>
    <scope>NUCLEOTIDE SEQUENCE [LARGE SCALE GENOMIC DNA]</scope>
    <source>
        <strain evidence="4">JCM 17217</strain>
    </source>
</reference>
<dbReference type="Gene3D" id="1.10.287.130">
    <property type="match status" value="1"/>
</dbReference>
<feature type="domain" description="Cyclic nucleotide-binding" evidence="2">
    <location>
        <begin position="17"/>
        <end position="136"/>
    </location>
</feature>
<dbReference type="InterPro" id="IPR014710">
    <property type="entry name" value="RmlC-like_jellyroll"/>
</dbReference>
<dbReference type="SMART" id="SM00100">
    <property type="entry name" value="cNMP"/>
    <property type="match status" value="1"/>
</dbReference>
<dbReference type="Proteomes" id="UP001501556">
    <property type="component" value="Unassembled WGS sequence"/>
</dbReference>
<name>A0ABP7P016_9BACT</name>
<organism evidence="3 4">
    <name type="scientific">Hymenobacter antarcticus</name>
    <dbReference type="NCBI Taxonomy" id="486270"/>
    <lineage>
        <taxon>Bacteria</taxon>
        <taxon>Pseudomonadati</taxon>
        <taxon>Bacteroidota</taxon>
        <taxon>Cytophagia</taxon>
        <taxon>Cytophagales</taxon>
        <taxon>Hymenobacteraceae</taxon>
        <taxon>Hymenobacter</taxon>
    </lineage>
</organism>
<gene>
    <name evidence="3" type="ORF">GCM10022407_01060</name>
</gene>
<dbReference type="PROSITE" id="PS50042">
    <property type="entry name" value="CNMP_BINDING_3"/>
    <property type="match status" value="1"/>
</dbReference>
<accession>A0ABP7P016</accession>
<evidence type="ECO:0000256" key="1">
    <source>
        <dbReference type="SAM" id="MobiDB-lite"/>
    </source>
</evidence>
<dbReference type="InterPro" id="IPR036097">
    <property type="entry name" value="HisK_dim/P_sf"/>
</dbReference>
<feature type="region of interest" description="Disordered" evidence="1">
    <location>
        <begin position="316"/>
        <end position="340"/>
    </location>
</feature>
<dbReference type="CDD" id="cd00038">
    <property type="entry name" value="CAP_ED"/>
    <property type="match status" value="1"/>
</dbReference>
<dbReference type="SUPFAM" id="SSF47384">
    <property type="entry name" value="Homodimeric domain of signal transducing histidine kinase"/>
    <property type="match status" value="1"/>
</dbReference>
<feature type="compositionally biased region" description="Basic and acidic residues" evidence="1">
    <location>
        <begin position="282"/>
        <end position="294"/>
    </location>
</feature>
<keyword evidence="4" id="KW-1185">Reference proteome</keyword>
<dbReference type="RefSeq" id="WP_345119817.1">
    <property type="nucleotide sequence ID" value="NZ_BAABDI010000001.1"/>
</dbReference>
<evidence type="ECO:0000313" key="4">
    <source>
        <dbReference type="Proteomes" id="UP001501556"/>
    </source>
</evidence>
<dbReference type="Gene3D" id="2.60.120.10">
    <property type="entry name" value="Jelly Rolls"/>
    <property type="match status" value="1"/>
</dbReference>
<sequence>MAISTALTPIDLAPIAAFAGLPAATLTWLLAHGEMRAYTDGESIINAGDTADFRMAVLRGGVQFYAVKGSQRDPIFRVGAGQVSGVLPYSRLREAKNQGTATDDTLLYLLHRDQSPALEQASPELVQRLVAIINDRSRDQVRAQERDDKLRTLGKLSASLAHELNNPTAAIAHAAQALKERAQANPALLAELVGHCPPPEAMRALTELAVPAETPPPPVSAKSAASIRCGPTLSTMPPRSRGPGHQRHRRKAARPCPARVHRGQTRHRMGMRPGALRQQRLPPDRSRPRDGPTLRRILEKTARAIPTRNLRAGHFRHRRQPQPWAAWPSNSCTSTWTSKN</sequence>
<proteinExistence type="predicted"/>
<evidence type="ECO:0000313" key="3">
    <source>
        <dbReference type="EMBL" id="GAA3957445.1"/>
    </source>
</evidence>
<feature type="compositionally biased region" description="Basic residues" evidence="1">
    <location>
        <begin position="242"/>
        <end position="270"/>
    </location>
</feature>
<dbReference type="InterPro" id="IPR000595">
    <property type="entry name" value="cNMP-bd_dom"/>
</dbReference>
<evidence type="ECO:0000259" key="2">
    <source>
        <dbReference type="PROSITE" id="PS50042"/>
    </source>
</evidence>
<dbReference type="InterPro" id="IPR018490">
    <property type="entry name" value="cNMP-bd_dom_sf"/>
</dbReference>
<dbReference type="SUPFAM" id="SSF51206">
    <property type="entry name" value="cAMP-binding domain-like"/>
    <property type="match status" value="1"/>
</dbReference>
<feature type="region of interest" description="Disordered" evidence="1">
    <location>
        <begin position="213"/>
        <end position="294"/>
    </location>
</feature>
<dbReference type="EMBL" id="BAABDI010000001">
    <property type="protein sequence ID" value="GAA3957445.1"/>
    <property type="molecule type" value="Genomic_DNA"/>
</dbReference>
<comment type="caution">
    <text evidence="3">The sequence shown here is derived from an EMBL/GenBank/DDBJ whole genome shotgun (WGS) entry which is preliminary data.</text>
</comment>